<feature type="domain" description="Glycosyltransferase 2-like" evidence="1">
    <location>
        <begin position="24"/>
        <end position="160"/>
    </location>
</feature>
<proteinExistence type="predicted"/>
<gene>
    <name evidence="2" type="ORF">H6G81_12640</name>
</gene>
<dbReference type="EMBL" id="JACJTA010000022">
    <property type="protein sequence ID" value="MBD2605361.1"/>
    <property type="molecule type" value="Genomic_DNA"/>
</dbReference>
<keyword evidence="3" id="KW-1185">Reference proteome</keyword>
<evidence type="ECO:0000313" key="3">
    <source>
        <dbReference type="Proteomes" id="UP000660380"/>
    </source>
</evidence>
<dbReference type="InterPro" id="IPR050834">
    <property type="entry name" value="Glycosyltransf_2"/>
</dbReference>
<comment type="caution">
    <text evidence="2">The sequence shown here is derived from an EMBL/GenBank/DDBJ whole genome shotgun (WGS) entry which is preliminary data.</text>
</comment>
<dbReference type="InterPro" id="IPR029044">
    <property type="entry name" value="Nucleotide-diphossugar_trans"/>
</dbReference>
<dbReference type="RefSeq" id="WP_029634280.1">
    <property type="nucleotide sequence ID" value="NZ_JACJTA010000022.1"/>
</dbReference>
<accession>A0ABR8GQY2</accession>
<protein>
    <submittedName>
        <fullName evidence="2">Glycosyltransferase family 2 protein</fullName>
    </submittedName>
</protein>
<dbReference type="SUPFAM" id="SSF53448">
    <property type="entry name" value="Nucleotide-diphospho-sugar transferases"/>
    <property type="match status" value="1"/>
</dbReference>
<dbReference type="PANTHER" id="PTHR43685:SF11">
    <property type="entry name" value="GLYCOSYLTRANSFERASE TAGX-RELATED"/>
    <property type="match status" value="1"/>
</dbReference>
<dbReference type="Pfam" id="PF00535">
    <property type="entry name" value="Glycos_transf_2"/>
    <property type="match status" value="1"/>
</dbReference>
<evidence type="ECO:0000313" key="2">
    <source>
        <dbReference type="EMBL" id="MBD2605361.1"/>
    </source>
</evidence>
<dbReference type="PANTHER" id="PTHR43685">
    <property type="entry name" value="GLYCOSYLTRANSFERASE"/>
    <property type="match status" value="1"/>
</dbReference>
<organism evidence="2 3">
    <name type="scientific">Scytonema hofmannii FACHB-248</name>
    <dbReference type="NCBI Taxonomy" id="1842502"/>
    <lineage>
        <taxon>Bacteria</taxon>
        <taxon>Bacillati</taxon>
        <taxon>Cyanobacteriota</taxon>
        <taxon>Cyanophyceae</taxon>
        <taxon>Nostocales</taxon>
        <taxon>Scytonemataceae</taxon>
        <taxon>Scytonema</taxon>
    </lineage>
</organism>
<name>A0ABR8GQY2_9CYAN</name>
<dbReference type="Gene3D" id="3.90.550.10">
    <property type="entry name" value="Spore Coat Polysaccharide Biosynthesis Protein SpsA, Chain A"/>
    <property type="match status" value="1"/>
</dbReference>
<sequence length="339" mass="38787">MSEQHPHRATILPVPEGSPRPLWSVMIPTYNCANYLRETLASVLAQDPGADIMQIEVVDDHSTKDDPAAVVEELGRGRVSFYRQPENVGYIRNFETCLQRSRGKLIHLLHGDDCVRDGFYRKLQRGFDENPEVGSAFCRHMLMDERGHWTHISWLEQPESGILSNWLERIAVQQRIQTPSIVVRRDVYEQLGGYDRRMTCWGEDWEMWVRIAACYPVWYEVEPLALYRRGSTSLTAQSVRTGKNIQDFRKAVDIVREYLPTECADKLTQTALRNYAFYALNTANEFFSVGDRYGARNQLREALLCHSSLSVVSSSLKLGIKIFYLMMLSGLSGAQPANS</sequence>
<dbReference type="InterPro" id="IPR001173">
    <property type="entry name" value="Glyco_trans_2-like"/>
</dbReference>
<evidence type="ECO:0000259" key="1">
    <source>
        <dbReference type="Pfam" id="PF00535"/>
    </source>
</evidence>
<dbReference type="Proteomes" id="UP000660380">
    <property type="component" value="Unassembled WGS sequence"/>
</dbReference>
<dbReference type="CDD" id="cd00761">
    <property type="entry name" value="Glyco_tranf_GTA_type"/>
    <property type="match status" value="1"/>
</dbReference>
<reference evidence="2 3" key="1">
    <citation type="journal article" date="2020" name="ISME J.">
        <title>Comparative genomics reveals insights into cyanobacterial evolution and habitat adaptation.</title>
        <authorList>
            <person name="Chen M.Y."/>
            <person name="Teng W.K."/>
            <person name="Zhao L."/>
            <person name="Hu C.X."/>
            <person name="Zhou Y.K."/>
            <person name="Han B.P."/>
            <person name="Song L.R."/>
            <person name="Shu W.S."/>
        </authorList>
    </citation>
    <scope>NUCLEOTIDE SEQUENCE [LARGE SCALE GENOMIC DNA]</scope>
    <source>
        <strain evidence="2 3">FACHB-248</strain>
    </source>
</reference>